<dbReference type="Gene3D" id="3.30.70.270">
    <property type="match status" value="1"/>
</dbReference>
<name>A0A7X2S6V7_9BACI</name>
<dbReference type="InterPro" id="IPR011006">
    <property type="entry name" value="CheY-like_superfamily"/>
</dbReference>
<reference evidence="2 3" key="1">
    <citation type="journal article" date="2017" name="Int. J. Syst. Evol. Microbiol.">
        <title>Bacillus mangrovi sp. nov., isolated from a sediment sample from a mangrove forest.</title>
        <authorList>
            <person name="Gupta V."/>
            <person name="Singh P.K."/>
            <person name="Korpole S."/>
            <person name="Tanuku N.R.S."/>
            <person name="Pinnaka A.K."/>
        </authorList>
    </citation>
    <scope>NUCLEOTIDE SEQUENCE [LARGE SCALE GENOMIC DNA]</scope>
    <source>
        <strain evidence="2 3">KCTC 33872</strain>
    </source>
</reference>
<comment type="caution">
    <text evidence="2">The sequence shown here is derived from an EMBL/GenBank/DDBJ whole genome shotgun (WGS) entry which is preliminary data.</text>
</comment>
<evidence type="ECO:0000313" key="2">
    <source>
        <dbReference type="EMBL" id="MTH54368.1"/>
    </source>
</evidence>
<dbReference type="AlphaFoldDB" id="A0A7X2S6V7"/>
<dbReference type="CDD" id="cd01949">
    <property type="entry name" value="GGDEF"/>
    <property type="match status" value="1"/>
</dbReference>
<sequence>MKTLYIGDQDIGAAEMDWPFAIQTAASLKAVSESAQRVDAVLLSEKIWYREKPESLLMLKKRVLKENGRMITLLESESPEKIDRLYNAGIDDYIVEPLTRSKLLFRLHKKEPNEHAERHKLLSMIKNLKEANEKLRNLSNRDPLTELYNRRYFYTYLSEIRLEDLRGLSIVMADLDSFKVYNDRFGHLTGDECLKLTAGRIRDIADKFGAVAARYGGEEFIAVIKNRSDTYVSEMAEEIRRAVADIRMNANGSRIPGVTISIGTARGTPVKIEDCHQLIGQADEALYKAKELGGNQVSVFQPEERLTVLDIR</sequence>
<gene>
    <name evidence="2" type="ORF">GKZ89_13235</name>
</gene>
<dbReference type="GO" id="GO:1902201">
    <property type="term" value="P:negative regulation of bacterial-type flagellum-dependent cell motility"/>
    <property type="evidence" value="ECO:0007669"/>
    <property type="project" value="TreeGrafter"/>
</dbReference>
<feature type="domain" description="GGDEF" evidence="1">
    <location>
        <begin position="166"/>
        <end position="302"/>
    </location>
</feature>
<keyword evidence="3" id="KW-1185">Reference proteome</keyword>
<proteinExistence type="predicted"/>
<dbReference type="GO" id="GO:0052621">
    <property type="term" value="F:diguanylate cyclase activity"/>
    <property type="evidence" value="ECO:0007669"/>
    <property type="project" value="TreeGrafter"/>
</dbReference>
<dbReference type="RefSeq" id="WP_155112875.1">
    <property type="nucleotide sequence ID" value="NZ_WMIB01000013.1"/>
</dbReference>
<dbReference type="PROSITE" id="PS50887">
    <property type="entry name" value="GGDEF"/>
    <property type="match status" value="1"/>
</dbReference>
<dbReference type="GO" id="GO:0043709">
    <property type="term" value="P:cell adhesion involved in single-species biofilm formation"/>
    <property type="evidence" value="ECO:0007669"/>
    <property type="project" value="TreeGrafter"/>
</dbReference>
<dbReference type="EMBL" id="WMIB01000013">
    <property type="protein sequence ID" value="MTH54368.1"/>
    <property type="molecule type" value="Genomic_DNA"/>
</dbReference>
<dbReference type="InterPro" id="IPR050469">
    <property type="entry name" value="Diguanylate_Cyclase"/>
</dbReference>
<dbReference type="SUPFAM" id="SSF52172">
    <property type="entry name" value="CheY-like"/>
    <property type="match status" value="1"/>
</dbReference>
<dbReference type="InterPro" id="IPR000160">
    <property type="entry name" value="GGDEF_dom"/>
</dbReference>
<dbReference type="Proteomes" id="UP000434639">
    <property type="component" value="Unassembled WGS sequence"/>
</dbReference>
<accession>A0A7X2S6V7</accession>
<evidence type="ECO:0000259" key="1">
    <source>
        <dbReference type="PROSITE" id="PS50887"/>
    </source>
</evidence>
<dbReference type="OrthoDB" id="9759607at2"/>
<evidence type="ECO:0000313" key="3">
    <source>
        <dbReference type="Proteomes" id="UP000434639"/>
    </source>
</evidence>
<dbReference type="SMART" id="SM00267">
    <property type="entry name" value="GGDEF"/>
    <property type="match status" value="1"/>
</dbReference>
<organism evidence="2 3">
    <name type="scientific">Metabacillus mangrovi</name>
    <dbReference type="NCBI Taxonomy" id="1491830"/>
    <lineage>
        <taxon>Bacteria</taxon>
        <taxon>Bacillati</taxon>
        <taxon>Bacillota</taxon>
        <taxon>Bacilli</taxon>
        <taxon>Bacillales</taxon>
        <taxon>Bacillaceae</taxon>
        <taxon>Metabacillus</taxon>
    </lineage>
</organism>
<dbReference type="PANTHER" id="PTHR45138:SF9">
    <property type="entry name" value="DIGUANYLATE CYCLASE DGCM-RELATED"/>
    <property type="match status" value="1"/>
</dbReference>
<protein>
    <submittedName>
        <fullName evidence="2">Diguanylate cyclase</fullName>
    </submittedName>
</protein>
<dbReference type="GO" id="GO:0005886">
    <property type="term" value="C:plasma membrane"/>
    <property type="evidence" value="ECO:0007669"/>
    <property type="project" value="TreeGrafter"/>
</dbReference>
<dbReference type="NCBIfam" id="TIGR00254">
    <property type="entry name" value="GGDEF"/>
    <property type="match status" value="1"/>
</dbReference>
<dbReference type="FunFam" id="3.30.70.270:FF:000001">
    <property type="entry name" value="Diguanylate cyclase domain protein"/>
    <property type="match status" value="1"/>
</dbReference>
<dbReference type="InterPro" id="IPR029787">
    <property type="entry name" value="Nucleotide_cyclase"/>
</dbReference>
<dbReference type="Pfam" id="PF00990">
    <property type="entry name" value="GGDEF"/>
    <property type="match status" value="1"/>
</dbReference>
<dbReference type="SUPFAM" id="SSF55073">
    <property type="entry name" value="Nucleotide cyclase"/>
    <property type="match status" value="1"/>
</dbReference>
<dbReference type="InterPro" id="IPR043128">
    <property type="entry name" value="Rev_trsase/Diguanyl_cyclase"/>
</dbReference>
<dbReference type="PANTHER" id="PTHR45138">
    <property type="entry name" value="REGULATORY COMPONENTS OF SENSORY TRANSDUCTION SYSTEM"/>
    <property type="match status" value="1"/>
</dbReference>